<evidence type="ECO:0000256" key="7">
    <source>
        <dbReference type="SAM" id="Phobius"/>
    </source>
</evidence>
<organism evidence="8 9">
    <name type="scientific">Cutaneotrichosporon cavernicola</name>
    <dbReference type="NCBI Taxonomy" id="279322"/>
    <lineage>
        <taxon>Eukaryota</taxon>
        <taxon>Fungi</taxon>
        <taxon>Dikarya</taxon>
        <taxon>Basidiomycota</taxon>
        <taxon>Agaricomycotina</taxon>
        <taxon>Tremellomycetes</taxon>
        <taxon>Trichosporonales</taxon>
        <taxon>Trichosporonaceae</taxon>
        <taxon>Cutaneotrichosporon</taxon>
    </lineage>
</organism>
<evidence type="ECO:0000256" key="2">
    <source>
        <dbReference type="ARBA" id="ARBA00009877"/>
    </source>
</evidence>
<name>A0AA48LA91_9TREE</name>
<dbReference type="GO" id="GO:0033617">
    <property type="term" value="P:mitochondrial respiratory chain complex IV assembly"/>
    <property type="evidence" value="ECO:0007669"/>
    <property type="project" value="TreeGrafter"/>
</dbReference>
<feature type="transmembrane region" description="Helical" evidence="7">
    <location>
        <begin position="257"/>
        <end position="276"/>
    </location>
</feature>
<dbReference type="GO" id="GO:0005743">
    <property type="term" value="C:mitochondrial inner membrane"/>
    <property type="evidence" value="ECO:0007669"/>
    <property type="project" value="TreeGrafter"/>
</dbReference>
<evidence type="ECO:0000256" key="1">
    <source>
        <dbReference type="ARBA" id="ARBA00004141"/>
    </source>
</evidence>
<gene>
    <name evidence="8" type="ORF">CcaverHIS019_0704340</name>
</gene>
<feature type="region of interest" description="Disordered" evidence="6">
    <location>
        <begin position="119"/>
        <end position="216"/>
    </location>
</feature>
<dbReference type="KEGG" id="ccac:CcaHIS019_0704340"/>
<dbReference type="PANTHER" id="PTHR12428:SF65">
    <property type="entry name" value="CYTOCHROME C OXIDASE ASSEMBLY PROTEIN COX18, MITOCHONDRIAL"/>
    <property type="match status" value="1"/>
</dbReference>
<dbReference type="GeneID" id="85498723"/>
<keyword evidence="5 7" id="KW-0472">Membrane</keyword>
<keyword evidence="4 7" id="KW-1133">Transmembrane helix</keyword>
<sequence>MKRTNDELAVKMAIEGKKEGLTYDEYRKRLKDELATRQAALHKKYSTHPTTTMLVPLAVSVPLFIVMSMTVRQAVTTYPELAAQSFAWIEHMGQPDKMWILPMVAGLLGFGNAEHATSRYEARKEAAEASSSPSSGPSSPPPPPSSSPSSSPASSKPPPASAPPPWQSKTRKFSTTSVRDDQHSGPQHFGKRRVAAKPRAVAQIPGAPKPMPQPVKVKRVKGPQAADMVEETHWVAKLVPQNREWIQKALTMTLRGASFLVIIVGLQMPAAVVWYWTCSMSFTFLQNIYFDRADRQERAEVEALKRA</sequence>
<proteinExistence type="inferred from homology"/>
<evidence type="ECO:0000313" key="8">
    <source>
        <dbReference type="EMBL" id="BEI94853.1"/>
    </source>
</evidence>
<comment type="subcellular location">
    <subcellularLocation>
        <location evidence="1">Membrane</location>
        <topology evidence="1">Multi-pass membrane protein</topology>
    </subcellularLocation>
</comment>
<evidence type="ECO:0000256" key="3">
    <source>
        <dbReference type="ARBA" id="ARBA00022692"/>
    </source>
</evidence>
<evidence type="ECO:0000256" key="5">
    <source>
        <dbReference type="ARBA" id="ARBA00023136"/>
    </source>
</evidence>
<protein>
    <submittedName>
        <fullName evidence="8">Uncharacterized protein</fullName>
    </submittedName>
</protein>
<feature type="compositionally biased region" description="Pro residues" evidence="6">
    <location>
        <begin position="155"/>
        <end position="166"/>
    </location>
</feature>
<dbReference type="AlphaFoldDB" id="A0AA48LA91"/>
<dbReference type="InterPro" id="IPR001708">
    <property type="entry name" value="YidC/ALB3/OXA1/COX18"/>
</dbReference>
<dbReference type="GO" id="GO:0032979">
    <property type="term" value="P:protein insertion into mitochondrial inner membrane from matrix"/>
    <property type="evidence" value="ECO:0007669"/>
    <property type="project" value="TreeGrafter"/>
</dbReference>
<dbReference type="EMBL" id="AP028219">
    <property type="protein sequence ID" value="BEI94853.1"/>
    <property type="molecule type" value="Genomic_DNA"/>
</dbReference>
<dbReference type="Proteomes" id="UP001233271">
    <property type="component" value="Chromosome 7b"/>
</dbReference>
<reference evidence="8" key="1">
    <citation type="journal article" date="2023" name="BMC Genomics">
        <title>Chromosome-level genome assemblies of Cutaneotrichosporon spp. (Trichosporonales, Basidiomycota) reveal imbalanced evolution between nucleotide sequences and chromosome synteny.</title>
        <authorList>
            <person name="Kobayashi Y."/>
            <person name="Kayamori A."/>
            <person name="Aoki K."/>
            <person name="Shiwa Y."/>
            <person name="Matsutani M."/>
            <person name="Fujita N."/>
            <person name="Sugita T."/>
            <person name="Iwasaki W."/>
            <person name="Tanaka N."/>
            <person name="Takashima M."/>
        </authorList>
    </citation>
    <scope>NUCLEOTIDE SEQUENCE</scope>
    <source>
        <strain evidence="8">HIS019</strain>
    </source>
</reference>
<evidence type="ECO:0000313" key="9">
    <source>
        <dbReference type="Proteomes" id="UP001233271"/>
    </source>
</evidence>
<accession>A0AA48LA91</accession>
<comment type="similarity">
    <text evidence="2">Belongs to the OXA1/ALB3/YidC family.</text>
</comment>
<dbReference type="RefSeq" id="XP_060460118.1">
    <property type="nucleotide sequence ID" value="XM_060603867.1"/>
</dbReference>
<dbReference type="PANTHER" id="PTHR12428">
    <property type="entry name" value="OXA1"/>
    <property type="match status" value="1"/>
</dbReference>
<keyword evidence="3 7" id="KW-0812">Transmembrane</keyword>
<dbReference type="GO" id="GO:0032977">
    <property type="term" value="F:membrane insertase activity"/>
    <property type="evidence" value="ECO:0007669"/>
    <property type="project" value="InterPro"/>
</dbReference>
<evidence type="ECO:0000256" key="6">
    <source>
        <dbReference type="SAM" id="MobiDB-lite"/>
    </source>
</evidence>
<keyword evidence="9" id="KW-1185">Reference proteome</keyword>
<evidence type="ECO:0000256" key="4">
    <source>
        <dbReference type="ARBA" id="ARBA00022989"/>
    </source>
</evidence>